<evidence type="ECO:0000256" key="14">
    <source>
        <dbReference type="ARBA" id="ARBA00023163"/>
    </source>
</evidence>
<evidence type="ECO:0000256" key="19">
    <source>
        <dbReference type="PROSITE-ProRule" id="PRU00042"/>
    </source>
</evidence>
<dbReference type="InterPro" id="IPR032456">
    <property type="entry name" value="Peptidase_M48_N"/>
</dbReference>
<evidence type="ECO:0000256" key="10">
    <source>
        <dbReference type="ARBA" id="ARBA00022833"/>
    </source>
</evidence>
<feature type="domain" description="C2H2-type" evidence="22">
    <location>
        <begin position="720"/>
        <end position="749"/>
    </location>
</feature>
<comment type="subcellular location">
    <subcellularLocation>
        <location evidence="1">Nucleus</location>
    </subcellularLocation>
</comment>
<dbReference type="InterPro" id="IPR001915">
    <property type="entry name" value="Peptidase_M48"/>
</dbReference>
<feature type="transmembrane region" description="Helical" evidence="21">
    <location>
        <begin position="1996"/>
        <end position="2021"/>
    </location>
</feature>
<evidence type="ECO:0000256" key="11">
    <source>
        <dbReference type="ARBA" id="ARBA00023015"/>
    </source>
</evidence>
<keyword evidence="13" id="KW-0238">DNA-binding</keyword>
<organism evidence="23 24">
    <name type="scientific">Apteryx owenii</name>
    <name type="common">Little spotted kiwi</name>
    <dbReference type="NCBI Taxonomy" id="8824"/>
    <lineage>
        <taxon>Eukaryota</taxon>
        <taxon>Metazoa</taxon>
        <taxon>Chordata</taxon>
        <taxon>Craniata</taxon>
        <taxon>Vertebrata</taxon>
        <taxon>Euteleostomi</taxon>
        <taxon>Archelosauria</taxon>
        <taxon>Archosauria</taxon>
        <taxon>Dinosauria</taxon>
        <taxon>Saurischia</taxon>
        <taxon>Theropoda</taxon>
        <taxon>Coelurosauria</taxon>
        <taxon>Aves</taxon>
        <taxon>Palaeognathae</taxon>
        <taxon>Apterygiformes</taxon>
        <taxon>Apterygidae</taxon>
        <taxon>Apteryx</taxon>
    </lineage>
</organism>
<feature type="binding site" evidence="18">
    <location>
        <position position="1946"/>
    </location>
    <ligand>
        <name>Zn(2+)</name>
        <dbReference type="ChEBI" id="CHEBI:29105"/>
        <note>catalytic</note>
    </ligand>
</feature>
<dbReference type="InterPro" id="IPR036236">
    <property type="entry name" value="Znf_C2H2_sf"/>
</dbReference>
<keyword evidence="15" id="KW-0539">Nucleus</keyword>
<evidence type="ECO:0000256" key="6">
    <source>
        <dbReference type="ARBA" id="ARBA00022723"/>
    </source>
</evidence>
<feature type="domain" description="C2H2-type" evidence="22">
    <location>
        <begin position="554"/>
        <end position="581"/>
    </location>
</feature>
<dbReference type="PANTHER" id="PTHR15507">
    <property type="entry name" value="ZINC FINGER PROTEIN RLF"/>
    <property type="match status" value="1"/>
</dbReference>
<feature type="domain" description="C2H2-type" evidence="22">
    <location>
        <begin position="1410"/>
        <end position="1440"/>
    </location>
</feature>
<dbReference type="GO" id="GO:0008270">
    <property type="term" value="F:zinc ion binding"/>
    <property type="evidence" value="ECO:0007669"/>
    <property type="project" value="UniProtKB-KW"/>
</dbReference>
<keyword evidence="4" id="KW-0597">Phosphoprotein</keyword>
<keyword evidence="7" id="KW-0677">Repeat</keyword>
<evidence type="ECO:0000256" key="13">
    <source>
        <dbReference type="ARBA" id="ARBA00023125"/>
    </source>
</evidence>
<feature type="domain" description="C2H2-type" evidence="22">
    <location>
        <begin position="1367"/>
        <end position="1397"/>
    </location>
</feature>
<feature type="compositionally biased region" description="Basic and acidic residues" evidence="20">
    <location>
        <begin position="1241"/>
        <end position="1254"/>
    </location>
</feature>
<keyword evidence="9" id="KW-0378">Hydrolase</keyword>
<keyword evidence="24" id="KW-1185">Reference proteome</keyword>
<evidence type="ECO:0000256" key="1">
    <source>
        <dbReference type="ARBA" id="ARBA00004123"/>
    </source>
</evidence>
<reference evidence="23" key="2">
    <citation type="submission" date="2025-09" db="UniProtKB">
        <authorList>
            <consortium name="Ensembl"/>
        </authorList>
    </citation>
    <scope>IDENTIFICATION</scope>
</reference>
<keyword evidence="14" id="KW-0804">Transcription</keyword>
<dbReference type="InterPro" id="IPR058902">
    <property type="entry name" value="zf_C2H2_ZNF292/Rlf"/>
</dbReference>
<dbReference type="Gene3D" id="3.30.2010.10">
    <property type="entry name" value="Metalloproteases ('zincins'), catalytic domain"/>
    <property type="match status" value="1"/>
</dbReference>
<keyword evidence="10 18" id="KW-0862">Zinc</keyword>
<keyword evidence="12" id="KW-0482">Metalloprotease</keyword>
<feature type="compositionally biased region" description="Basic and acidic residues" evidence="20">
    <location>
        <begin position="1641"/>
        <end position="1655"/>
    </location>
</feature>
<evidence type="ECO:0000256" key="5">
    <source>
        <dbReference type="ARBA" id="ARBA00022670"/>
    </source>
</evidence>
<dbReference type="Proteomes" id="UP000694424">
    <property type="component" value="Unplaced"/>
</dbReference>
<feature type="compositionally biased region" description="Basic and acidic residues" evidence="20">
    <location>
        <begin position="1281"/>
        <end position="1294"/>
    </location>
</feature>
<feature type="compositionally biased region" description="Acidic residues" evidence="20">
    <location>
        <begin position="1255"/>
        <end position="1267"/>
    </location>
</feature>
<feature type="binding site" evidence="18">
    <location>
        <position position="2026"/>
    </location>
    <ligand>
        <name>Zn(2+)</name>
        <dbReference type="ChEBI" id="CHEBI:29105"/>
        <note>catalytic</note>
    </ligand>
</feature>
<keyword evidence="21" id="KW-1133">Transmembrane helix</keyword>
<name>A0A8B9PTI1_APTOW</name>
<dbReference type="FunFam" id="3.30.2010.10:FF:000003">
    <property type="entry name" value="CAAX prenyl protease"/>
    <property type="match status" value="1"/>
</dbReference>
<evidence type="ECO:0000256" key="7">
    <source>
        <dbReference type="ARBA" id="ARBA00022737"/>
    </source>
</evidence>
<dbReference type="EC" id="3.4.24.84" evidence="3"/>
<protein>
    <recommendedName>
        <fullName evidence="3">Ste24 endopeptidase</fullName>
        <ecNumber evidence="3">3.4.24.84</ecNumber>
    </recommendedName>
</protein>
<dbReference type="Pfam" id="PF00096">
    <property type="entry name" value="zf-C2H2"/>
    <property type="match status" value="1"/>
</dbReference>
<evidence type="ECO:0000256" key="4">
    <source>
        <dbReference type="ARBA" id="ARBA00022553"/>
    </source>
</evidence>
<dbReference type="Pfam" id="PF26218">
    <property type="entry name" value="zf_C2H2_ZNF292"/>
    <property type="match status" value="1"/>
</dbReference>
<evidence type="ECO:0000256" key="3">
    <source>
        <dbReference type="ARBA" id="ARBA00012336"/>
    </source>
</evidence>
<feature type="domain" description="C2H2-type" evidence="22">
    <location>
        <begin position="1171"/>
        <end position="1194"/>
    </location>
</feature>
<dbReference type="Pfam" id="PF16491">
    <property type="entry name" value="Peptidase_M48_N"/>
    <property type="match status" value="1"/>
</dbReference>
<dbReference type="PANTHER" id="PTHR15507:SF18">
    <property type="entry name" value="ZINC FINGER PROTEIN RLF"/>
    <property type="match status" value="1"/>
</dbReference>
<feature type="transmembrane region" description="Helical" evidence="21">
    <location>
        <begin position="1790"/>
        <end position="1808"/>
    </location>
</feature>
<evidence type="ECO:0000256" key="9">
    <source>
        <dbReference type="ARBA" id="ARBA00022801"/>
    </source>
</evidence>
<feature type="transmembrane region" description="Helical" evidence="21">
    <location>
        <begin position="1814"/>
        <end position="1835"/>
    </location>
</feature>
<dbReference type="Pfam" id="PF25420">
    <property type="entry name" value="zf-C2H2_ZN292"/>
    <property type="match status" value="1"/>
</dbReference>
<dbReference type="InterPro" id="IPR027057">
    <property type="entry name" value="CAXX_Prtase_1"/>
</dbReference>
<keyword evidence="6 18" id="KW-0479">Metal-binding</keyword>
<dbReference type="PROSITE" id="PS50157">
    <property type="entry name" value="ZINC_FINGER_C2H2_2"/>
    <property type="match status" value="9"/>
</dbReference>
<dbReference type="PROSITE" id="PS00028">
    <property type="entry name" value="ZINC_FINGER_C2H2_1"/>
    <property type="match status" value="13"/>
</dbReference>
<feature type="domain" description="C2H2-type" evidence="22">
    <location>
        <begin position="649"/>
        <end position="679"/>
    </location>
</feature>
<evidence type="ECO:0000256" key="20">
    <source>
        <dbReference type="SAM" id="MobiDB-lite"/>
    </source>
</evidence>
<feature type="region of interest" description="Disordered" evidence="20">
    <location>
        <begin position="1913"/>
        <end position="1932"/>
    </location>
</feature>
<dbReference type="InterPro" id="IPR057986">
    <property type="entry name" value="TPR_Rlf/292/654"/>
</dbReference>
<evidence type="ECO:0000256" key="21">
    <source>
        <dbReference type="SAM" id="Phobius"/>
    </source>
</evidence>
<dbReference type="GO" id="GO:0071586">
    <property type="term" value="P:CAAX-box protein processing"/>
    <property type="evidence" value="ECO:0007669"/>
    <property type="project" value="InterPro"/>
</dbReference>
<feature type="domain" description="C2H2-type" evidence="22">
    <location>
        <begin position="749"/>
        <end position="778"/>
    </location>
</feature>
<evidence type="ECO:0000256" key="15">
    <source>
        <dbReference type="ARBA" id="ARBA00023242"/>
    </source>
</evidence>
<evidence type="ECO:0000256" key="18">
    <source>
        <dbReference type="PIRSR" id="PIRSR627057-2"/>
    </source>
</evidence>
<comment type="similarity">
    <text evidence="2">Belongs to the krueppel C2H2-type zinc-finger protein family.</text>
</comment>
<dbReference type="GO" id="GO:0004222">
    <property type="term" value="F:metalloendopeptidase activity"/>
    <property type="evidence" value="ECO:0007669"/>
    <property type="project" value="InterPro"/>
</dbReference>
<keyword evidence="21" id="KW-0472">Membrane</keyword>
<sequence length="2086" mass="240281">MADAEAEAAPRPEMQRLVAALRARLWQLQAELREQEVSEASSRAYCRGFCQTLLQYAGSRGASEHVLPFLEVYRISIQSFANARPYLTTECEDVLLVLGRLVLSCFELLLSIPESELPHEVWLGFHQSIQDSHDALLEFGNNNLQILVDITREGVWKNPVLLKILSQQPVETEEANKLITREGPSFLQMRIKHLMKSNCIPQATFLSKLCADSSEIANVSSFRQAYITCVCSMLPNEDSIKEIAKVDCKEVLDIICNLESEGQENTAFILCTTYLTHQLQTANVYCSWELTLFWSKLQRRIDPSLDSFLERCRQFGIIAKTLQHLFFLIRVIQSEAEEAGLAVSVLLCVRALQIRSNGSDEMKTSVCKTIACLLPEDLEVRRACQLTEFLLEPTLGGFNVLEELYMQPDQKFDEENALVPNSLRCELLLALKAYWPFDPEFWDWKTLKRHCLKLLGKVASDSEDDASCNMSVNETDILDTFLSDYDETKEHKYYDGKDSVNHPKEKARVKKPIGSSERYQRWLQYKFFCVLCKRECIEARILHHSKMHMEDGIYTCPVCTKKFKRKEFFVPHVMEHVKMPPSRTHRPKKKIILKKERSPQKITASSSPSPALQEKLHQPQLSEKLENDTHEYVTFSQLENCQLQDRDIYPCPGTDCSRVFKQFKYLSVHLKAEHQNNDENAKHYLDMKNRREKCAFCRRHFMTSFHLREHERVHCGPQPYMCVSMDCYARFGSVNELLNHKQTHDDLRYKCELNGCNIVFSDLGQLYHHEAQHFRDASYTCNFFGCKKFYYSKTEFQNHLAMHNIAVSNGEVKQTVKLEESVSKDKFSYLPESQLVEQSENSSLNENLDPTSSQGIPQIKEEALSDSEDLDSESNCSVHCGNHSTAVNQNQVSPLLIETMAHNQTVPSFLMSQEGVFHSADVKEQCSDVAVCFDGKNFSCSFEGCCATHKNARGMQKHLRRAHPYNFKGKKKMEMKSKDFLNLLSDTQDSKSPRDIGTEIDHNSDTNADSPGSLYCSINAKGNNGLKEENCPSSPETSFYDSSKVSNIEDNMLELLLGLKHLSLKNSNIQNSSRHKPFLGSLQSYSSRDAKCPESVVDEATSKFQFQEQQDNLPSQYLTQLAAKPFFCECQGCTCEFVTREALLMHYVKKHNYSKEMVLQLNMFQHRYSPFKCHICQRSFTRKTHLRIHYRNKHQIGCERITHKVCSNEKLDHVGLCTEDIHNTVPASVSATKVEFIEHSDHSEQLYHPKKEDCSSETDLESSEETDNNVTRKTSNITSLDSHREELEAREGRGSKRTVAKGNLCYILHKYHKPFHCIHKSCNSAFTNQKGLIRHYRTVHQYNKEQLCLEKDKARTKRELVKCKKIFACKYKECGKRFLCSKALAKHCSDFHNEHIEDQKVLSETESARFACNQAQCPAVFYTFNKLKQHLIEEHANEEKINKDFEIHCDLNGCDRIFTNYSHYSQHVYFRHSEYYDSLFGNQKEEQDNLDKDKNEQNYLKDNFDINKQNGKQLKEKPKRISKSKEKHLIHFKTKEEALQMCKEKSNQTQYPCMVQGCLSVVKLESSIVRHYKRTHQMTNMYIEQQIQKLVVCVKCGIMIEKQSCSETALGLDKKGLKVKEEKSARSEYVQESEKSPVPNTDHDHQDVSNEDQKRCPASSRRVYRTTTHVPWELGQIMDSETFEKSRLYQLDKSTFSFWSGLYSEVEGTMILLCGGIPFLWNLSGQISGHAGFGPEYEIVQSLVFLLLATLFSAVTGLPWSLYNTFVIEEKHGFNQQTLGFFFKDAIKKFIVTQCILLPVTSLLLYIIKIGGDYFFIYAWLFTLVVSLVLVTIYADYIAPLFDKFIPLPEGELKQEIETMAKSIDFPLTKVYVVEGSKRSSHSNAYFYGFFKNKRIVLFDTLLEDYSALNKEPAEGADGENEETKSKTKNKKQGCKNEEVLAVLGHELGHWKLGHTIKNIIISQMNSFLCFFLFAVLIGRKELFAAFGFYETQPTLIGLMIIFQFIFSPYNEVLSFCLTVLSRRFEFQADAFAKELGKAKDLYSALIKLNKDNLGFPVSDWIFSMWHYSHPPLLERLQALKDAKQE</sequence>
<keyword evidence="8 19" id="KW-0863">Zinc-finger</keyword>
<comment type="cofactor">
    <cofactor evidence="18">
        <name>Zn(2+)</name>
        <dbReference type="ChEBI" id="CHEBI:29105"/>
    </cofactor>
    <text evidence="18">Binds 1 zinc ion per subunit.</text>
</comment>
<dbReference type="GO" id="GO:0003677">
    <property type="term" value="F:DNA binding"/>
    <property type="evidence" value="ECO:0007669"/>
    <property type="project" value="UniProtKB-KW"/>
</dbReference>
<feature type="region of interest" description="Disordered" evidence="20">
    <location>
        <begin position="596"/>
        <end position="617"/>
    </location>
</feature>
<feature type="binding site" evidence="18">
    <location>
        <position position="1950"/>
    </location>
    <ligand>
        <name>Zn(2+)</name>
        <dbReference type="ChEBI" id="CHEBI:29105"/>
        <note>catalytic</note>
    </ligand>
</feature>
<feature type="domain" description="C2H2-type" evidence="22">
    <location>
        <begin position="1315"/>
        <end position="1345"/>
    </location>
</feature>
<feature type="region of interest" description="Disordered" evidence="20">
    <location>
        <begin position="1241"/>
        <end position="1294"/>
    </location>
</feature>
<dbReference type="CDD" id="cd07343">
    <property type="entry name" value="M48A_Zmpste24p_like"/>
    <property type="match status" value="1"/>
</dbReference>
<evidence type="ECO:0000313" key="23">
    <source>
        <dbReference type="Ensembl" id="ENSAOWP00000014584.1"/>
    </source>
</evidence>
<dbReference type="Pfam" id="PF25580">
    <property type="entry name" value="TPR_Rlf"/>
    <property type="match status" value="1"/>
</dbReference>
<dbReference type="InterPro" id="IPR052251">
    <property type="entry name" value="GH-ZnFinger_Regulators"/>
</dbReference>
<evidence type="ECO:0000256" key="8">
    <source>
        <dbReference type="ARBA" id="ARBA00022771"/>
    </source>
</evidence>
<evidence type="ECO:0000256" key="2">
    <source>
        <dbReference type="ARBA" id="ARBA00006991"/>
    </source>
</evidence>
<dbReference type="Ensembl" id="ENSAOWT00000016546.1">
    <property type="protein sequence ID" value="ENSAOWP00000014584.1"/>
    <property type="gene ID" value="ENSAOWG00000009956.1"/>
</dbReference>
<evidence type="ECO:0000256" key="16">
    <source>
        <dbReference type="ARBA" id="ARBA00044456"/>
    </source>
</evidence>
<evidence type="ECO:0000259" key="22">
    <source>
        <dbReference type="PROSITE" id="PS50157"/>
    </source>
</evidence>
<dbReference type="Gene3D" id="3.30.160.60">
    <property type="entry name" value="Classic Zinc Finger"/>
    <property type="match status" value="4"/>
</dbReference>
<keyword evidence="11" id="KW-0805">Transcription regulation</keyword>
<feature type="domain" description="C2H2-type" evidence="22">
    <location>
        <begin position="692"/>
        <end position="719"/>
    </location>
</feature>
<evidence type="ECO:0000313" key="24">
    <source>
        <dbReference type="Proteomes" id="UP000694424"/>
    </source>
</evidence>
<evidence type="ECO:0000256" key="17">
    <source>
        <dbReference type="PIRSR" id="PIRSR627057-1"/>
    </source>
</evidence>
<proteinExistence type="inferred from homology"/>
<feature type="compositionally biased region" description="Polar residues" evidence="20">
    <location>
        <begin position="600"/>
        <end position="610"/>
    </location>
</feature>
<dbReference type="SMART" id="SM00355">
    <property type="entry name" value="ZnF_C2H2"/>
    <property type="match status" value="15"/>
</dbReference>
<feature type="transmembrane region" description="Helical" evidence="21">
    <location>
        <begin position="1968"/>
        <end position="1990"/>
    </location>
</feature>
<dbReference type="Pfam" id="PF01435">
    <property type="entry name" value="Peptidase_M48"/>
    <property type="match status" value="1"/>
</dbReference>
<comment type="catalytic activity">
    <reaction evidence="16">
        <text>Hydrolyzes the peptide bond -P2-(S-farnesyl or geranylgeranyl)C-P1'-P2'-P3'-COOH where P1' and P2' are amino acids with aliphatic side chains and P3' is any C-terminal residue.</text>
        <dbReference type="EC" id="3.4.24.84"/>
    </reaction>
</comment>
<reference evidence="23" key="1">
    <citation type="submission" date="2025-08" db="UniProtKB">
        <authorList>
            <consortium name="Ensembl"/>
        </authorList>
    </citation>
    <scope>IDENTIFICATION</scope>
</reference>
<keyword evidence="5" id="KW-0645">Protease</keyword>
<feature type="active site" description="Proton donor" evidence="17">
    <location>
        <position position="2030"/>
    </location>
</feature>
<feature type="compositionally biased region" description="Polar residues" evidence="20">
    <location>
        <begin position="1268"/>
        <end position="1280"/>
    </location>
</feature>
<dbReference type="SUPFAM" id="SSF57667">
    <property type="entry name" value="beta-beta-alpha zinc fingers"/>
    <property type="match status" value="1"/>
</dbReference>
<feature type="active site" evidence="17">
    <location>
        <position position="1947"/>
    </location>
</feature>
<dbReference type="GO" id="GO:0005634">
    <property type="term" value="C:nucleus"/>
    <property type="evidence" value="ECO:0007669"/>
    <property type="project" value="UniProtKB-SubCell"/>
</dbReference>
<feature type="region of interest" description="Disordered" evidence="20">
    <location>
        <begin position="986"/>
        <end position="1008"/>
    </location>
</feature>
<keyword evidence="21" id="KW-0812">Transmembrane</keyword>
<feature type="compositionally biased region" description="Basic and acidic residues" evidence="20">
    <location>
        <begin position="988"/>
        <end position="1004"/>
    </location>
</feature>
<feature type="region of interest" description="Disordered" evidence="20">
    <location>
        <begin position="1623"/>
        <end position="1656"/>
    </location>
</feature>
<dbReference type="GO" id="GO:0000981">
    <property type="term" value="F:DNA-binding transcription factor activity, RNA polymerase II-specific"/>
    <property type="evidence" value="ECO:0007669"/>
    <property type="project" value="TreeGrafter"/>
</dbReference>
<accession>A0A8B9PTI1</accession>
<evidence type="ECO:0000256" key="12">
    <source>
        <dbReference type="ARBA" id="ARBA00023049"/>
    </source>
</evidence>
<dbReference type="InterPro" id="IPR013087">
    <property type="entry name" value="Znf_C2H2_type"/>
</dbReference>